<evidence type="ECO:0000313" key="12">
    <source>
        <dbReference type="Proteomes" id="UP000075809"/>
    </source>
</evidence>
<evidence type="ECO:0000256" key="1">
    <source>
        <dbReference type="ARBA" id="ARBA00004651"/>
    </source>
</evidence>
<dbReference type="PANTHER" id="PTHR21137:SF35">
    <property type="entry name" value="ODORANT RECEPTOR 19A-RELATED"/>
    <property type="match status" value="1"/>
</dbReference>
<dbReference type="EMBL" id="KQ982711">
    <property type="protein sequence ID" value="KYQ51743.1"/>
    <property type="molecule type" value="Genomic_DNA"/>
</dbReference>
<evidence type="ECO:0000256" key="8">
    <source>
        <dbReference type="ARBA" id="ARBA00023170"/>
    </source>
</evidence>
<feature type="transmembrane region" description="Helical" evidence="10">
    <location>
        <begin position="15"/>
        <end position="38"/>
    </location>
</feature>
<keyword evidence="3" id="KW-0716">Sensory transduction</keyword>
<evidence type="ECO:0000256" key="5">
    <source>
        <dbReference type="ARBA" id="ARBA00022725"/>
    </source>
</evidence>
<keyword evidence="4 10" id="KW-0812">Transmembrane</keyword>
<feature type="transmembrane region" description="Helical" evidence="10">
    <location>
        <begin position="228"/>
        <end position="247"/>
    </location>
</feature>
<dbReference type="Pfam" id="PF02949">
    <property type="entry name" value="7tm_6"/>
    <property type="match status" value="2"/>
</dbReference>
<gene>
    <name evidence="11" type="ORF">ALC60_09132</name>
</gene>
<keyword evidence="5" id="KW-0552">Olfaction</keyword>
<feature type="transmembrane region" description="Helical" evidence="10">
    <location>
        <begin position="100"/>
        <end position="122"/>
    </location>
</feature>
<accession>A0A151WV59</accession>
<evidence type="ECO:0008006" key="13">
    <source>
        <dbReference type="Google" id="ProtNLM"/>
    </source>
</evidence>
<evidence type="ECO:0000256" key="10">
    <source>
        <dbReference type="SAM" id="Phobius"/>
    </source>
</evidence>
<feature type="transmembrane region" description="Helical" evidence="10">
    <location>
        <begin position="344"/>
        <end position="363"/>
    </location>
</feature>
<feature type="transmembrane region" description="Helical" evidence="10">
    <location>
        <begin position="162"/>
        <end position="188"/>
    </location>
</feature>
<keyword evidence="6 10" id="KW-1133">Transmembrane helix</keyword>
<keyword evidence="8" id="KW-0675">Receptor</keyword>
<proteinExistence type="predicted"/>
<evidence type="ECO:0000256" key="6">
    <source>
        <dbReference type="ARBA" id="ARBA00022989"/>
    </source>
</evidence>
<protein>
    <recommendedName>
        <fullName evidence="13">Odorant receptor 13a</fullName>
    </recommendedName>
</protein>
<comment type="subcellular location">
    <subcellularLocation>
        <location evidence="1">Cell membrane</location>
        <topology evidence="1">Multi-pass membrane protein</topology>
    </subcellularLocation>
</comment>
<organism evidence="11 12">
    <name type="scientific">Mycetomoellerius zeteki</name>
    <dbReference type="NCBI Taxonomy" id="64791"/>
    <lineage>
        <taxon>Eukaryota</taxon>
        <taxon>Metazoa</taxon>
        <taxon>Ecdysozoa</taxon>
        <taxon>Arthropoda</taxon>
        <taxon>Hexapoda</taxon>
        <taxon>Insecta</taxon>
        <taxon>Pterygota</taxon>
        <taxon>Neoptera</taxon>
        <taxon>Endopterygota</taxon>
        <taxon>Hymenoptera</taxon>
        <taxon>Apocrita</taxon>
        <taxon>Aculeata</taxon>
        <taxon>Formicoidea</taxon>
        <taxon>Formicidae</taxon>
        <taxon>Myrmicinae</taxon>
        <taxon>Mycetomoellerius</taxon>
    </lineage>
</organism>
<evidence type="ECO:0000256" key="4">
    <source>
        <dbReference type="ARBA" id="ARBA00022692"/>
    </source>
</evidence>
<dbReference type="GO" id="GO:0004984">
    <property type="term" value="F:olfactory receptor activity"/>
    <property type="evidence" value="ECO:0007669"/>
    <property type="project" value="InterPro"/>
</dbReference>
<dbReference type="InterPro" id="IPR004117">
    <property type="entry name" value="7tm6_olfct_rcpt"/>
</dbReference>
<feature type="transmembrane region" description="Helical" evidence="10">
    <location>
        <begin position="58"/>
        <end position="79"/>
    </location>
</feature>
<name>A0A151WV59_9HYME</name>
<dbReference type="PANTHER" id="PTHR21137">
    <property type="entry name" value="ODORANT RECEPTOR"/>
    <property type="match status" value="1"/>
</dbReference>
<evidence type="ECO:0000256" key="7">
    <source>
        <dbReference type="ARBA" id="ARBA00023136"/>
    </source>
</evidence>
<dbReference type="Proteomes" id="UP000075809">
    <property type="component" value="Unassembled WGS sequence"/>
</dbReference>
<feature type="transmembrane region" description="Helical" evidence="10">
    <location>
        <begin position="403"/>
        <end position="425"/>
    </location>
</feature>
<dbReference type="GO" id="GO:0005549">
    <property type="term" value="F:odorant binding"/>
    <property type="evidence" value="ECO:0007669"/>
    <property type="project" value="InterPro"/>
</dbReference>
<feature type="transmembrane region" description="Helical" evidence="10">
    <location>
        <begin position="316"/>
        <end position="338"/>
    </location>
</feature>
<sequence length="618" mass="71660">MKETTREKLMSDIRVLLLIIMLTFFGVIPCIHSLIRIWGDLMSMTDNLQFTLPLVSMIMKLIVMWSKKAALAPLLYMIAKDWLKLKSDEERKIMIRCARIPRMIIICGFVIMFASFILLFILPCFGITMRYITNVTDPGKPLPLQTYYFYDTDTSPYFELTFVAQGVTLMVSAMGYTAIDSLFGLLIFHVCGQLKNLKGRLMIGSEKQSNFNYVLADAIMDHVRLIRCIKIIESTFTLMLLGLFLYFGTLFSLYGFLLVTVIFQILSCIRISLIFLYKNLLDFVWAIELQRLGFEMIGLWSNTEKFKKSLWPKIRVGVIFILLIFISIPTICAVIRVWGDMVLLIDNLQITIPMLIVSVKYVILRWKQTVLWSIMNMIAEDWMALKLDEERNVMIKRAQTVRFIMIIGYIFAIIGFLSVIVPPYFGIQVMYATNFSNRSKLLPLETFHFYDIDKSPQYELTFFIHVITTLLAAIIYMSIDMFLILIILHICGQLENFKYRLLSLVSCKNFNKVLNNIIATHLRLIRFAEKIENIYSLMMLIMVLYFGIVFCLSGFIFTVFLTDKKMDDVVVTKVYYSTILVIALLMNTFLYCGAGELIMEHVSYTVYTECPISIDYPP</sequence>
<evidence type="ECO:0000256" key="2">
    <source>
        <dbReference type="ARBA" id="ARBA00022475"/>
    </source>
</evidence>
<dbReference type="GO" id="GO:0007165">
    <property type="term" value="P:signal transduction"/>
    <property type="evidence" value="ECO:0007669"/>
    <property type="project" value="UniProtKB-KW"/>
</dbReference>
<feature type="transmembrane region" description="Helical" evidence="10">
    <location>
        <begin position="253"/>
        <end position="277"/>
    </location>
</feature>
<dbReference type="GO" id="GO:0005886">
    <property type="term" value="C:plasma membrane"/>
    <property type="evidence" value="ECO:0007669"/>
    <property type="project" value="UniProtKB-SubCell"/>
</dbReference>
<keyword evidence="7 10" id="KW-0472">Membrane</keyword>
<keyword evidence="9" id="KW-0807">Transducer</keyword>
<dbReference type="AlphaFoldDB" id="A0A151WV59"/>
<feature type="transmembrane region" description="Helical" evidence="10">
    <location>
        <begin position="462"/>
        <end position="491"/>
    </location>
</feature>
<feature type="transmembrane region" description="Helical" evidence="10">
    <location>
        <begin position="534"/>
        <end position="562"/>
    </location>
</feature>
<evidence type="ECO:0000256" key="9">
    <source>
        <dbReference type="ARBA" id="ARBA00023224"/>
    </source>
</evidence>
<keyword evidence="2" id="KW-1003">Cell membrane</keyword>
<evidence type="ECO:0000313" key="11">
    <source>
        <dbReference type="EMBL" id="KYQ51743.1"/>
    </source>
</evidence>
<keyword evidence="12" id="KW-1185">Reference proteome</keyword>
<evidence type="ECO:0000256" key="3">
    <source>
        <dbReference type="ARBA" id="ARBA00022606"/>
    </source>
</evidence>
<feature type="transmembrane region" description="Helical" evidence="10">
    <location>
        <begin position="574"/>
        <end position="594"/>
    </location>
</feature>
<reference evidence="11 12" key="1">
    <citation type="submission" date="2015-09" db="EMBL/GenBank/DDBJ databases">
        <title>Trachymyrmex zeteki WGS genome.</title>
        <authorList>
            <person name="Nygaard S."/>
            <person name="Hu H."/>
            <person name="Boomsma J."/>
            <person name="Zhang G."/>
        </authorList>
    </citation>
    <scope>NUCLEOTIDE SEQUENCE [LARGE SCALE GENOMIC DNA]</scope>
    <source>
        <strain evidence="11">Tzet28-1</strain>
        <tissue evidence="11">Whole body</tissue>
    </source>
</reference>